<protein>
    <submittedName>
        <fullName evidence="3">Uncharacterized protein</fullName>
    </submittedName>
</protein>
<dbReference type="GO" id="GO:0030870">
    <property type="term" value="C:Mre11 complex"/>
    <property type="evidence" value="ECO:0007669"/>
    <property type="project" value="TreeGrafter"/>
</dbReference>
<dbReference type="STRING" id="5364.A0A5C3N446"/>
<evidence type="ECO:0000313" key="3">
    <source>
        <dbReference type="EMBL" id="TFK52414.1"/>
    </source>
</evidence>
<evidence type="ECO:0000313" key="4">
    <source>
        <dbReference type="Proteomes" id="UP000305948"/>
    </source>
</evidence>
<evidence type="ECO:0000256" key="2">
    <source>
        <dbReference type="SAM" id="MobiDB-lite"/>
    </source>
</evidence>
<evidence type="ECO:0000256" key="1">
    <source>
        <dbReference type="SAM" id="Coils"/>
    </source>
</evidence>
<accession>A0A5C3N446</accession>
<dbReference type="OrthoDB" id="18797at2759"/>
<keyword evidence="1" id="KW-0175">Coiled coil</keyword>
<dbReference type="AlphaFoldDB" id="A0A5C3N446"/>
<reference evidence="3 4" key="1">
    <citation type="journal article" date="2019" name="Nat. Ecol. Evol.">
        <title>Megaphylogeny resolves global patterns of mushroom evolution.</title>
        <authorList>
            <person name="Varga T."/>
            <person name="Krizsan K."/>
            <person name="Foldi C."/>
            <person name="Dima B."/>
            <person name="Sanchez-Garcia M."/>
            <person name="Sanchez-Ramirez S."/>
            <person name="Szollosi G.J."/>
            <person name="Szarkandi J.G."/>
            <person name="Papp V."/>
            <person name="Albert L."/>
            <person name="Andreopoulos W."/>
            <person name="Angelini C."/>
            <person name="Antonin V."/>
            <person name="Barry K.W."/>
            <person name="Bougher N.L."/>
            <person name="Buchanan P."/>
            <person name="Buyck B."/>
            <person name="Bense V."/>
            <person name="Catcheside P."/>
            <person name="Chovatia M."/>
            <person name="Cooper J."/>
            <person name="Damon W."/>
            <person name="Desjardin D."/>
            <person name="Finy P."/>
            <person name="Geml J."/>
            <person name="Haridas S."/>
            <person name="Hughes K."/>
            <person name="Justo A."/>
            <person name="Karasinski D."/>
            <person name="Kautmanova I."/>
            <person name="Kiss B."/>
            <person name="Kocsube S."/>
            <person name="Kotiranta H."/>
            <person name="LaButti K.M."/>
            <person name="Lechner B.E."/>
            <person name="Liimatainen K."/>
            <person name="Lipzen A."/>
            <person name="Lukacs Z."/>
            <person name="Mihaltcheva S."/>
            <person name="Morgado L.N."/>
            <person name="Niskanen T."/>
            <person name="Noordeloos M.E."/>
            <person name="Ohm R.A."/>
            <person name="Ortiz-Santana B."/>
            <person name="Ovrebo C."/>
            <person name="Racz N."/>
            <person name="Riley R."/>
            <person name="Savchenko A."/>
            <person name="Shiryaev A."/>
            <person name="Soop K."/>
            <person name="Spirin V."/>
            <person name="Szebenyi C."/>
            <person name="Tomsovsky M."/>
            <person name="Tulloss R.E."/>
            <person name="Uehling J."/>
            <person name="Grigoriev I.V."/>
            <person name="Vagvolgyi C."/>
            <person name="Papp T."/>
            <person name="Martin F.M."/>
            <person name="Miettinen O."/>
            <person name="Hibbett D.S."/>
            <person name="Nagy L.G."/>
        </authorList>
    </citation>
    <scope>NUCLEOTIDE SEQUENCE [LARGE SCALE GENOMIC DNA]</scope>
    <source>
        <strain evidence="3 4">OMC1185</strain>
    </source>
</reference>
<dbReference type="GO" id="GO:0000794">
    <property type="term" value="C:condensed nuclear chromosome"/>
    <property type="evidence" value="ECO:0007669"/>
    <property type="project" value="TreeGrafter"/>
</dbReference>
<proteinExistence type="predicted"/>
<keyword evidence="4" id="KW-1185">Reference proteome</keyword>
<dbReference type="GO" id="GO:0070192">
    <property type="term" value="P:chromosome organization involved in meiotic cell cycle"/>
    <property type="evidence" value="ECO:0007669"/>
    <property type="project" value="TreeGrafter"/>
</dbReference>
<gene>
    <name evidence="3" type="ORF">OE88DRAFT_1401845</name>
</gene>
<dbReference type="EMBL" id="ML213509">
    <property type="protein sequence ID" value="TFK52414.1"/>
    <property type="molecule type" value="Genomic_DNA"/>
</dbReference>
<dbReference type="GO" id="GO:0043047">
    <property type="term" value="F:single-stranded telomeric DNA binding"/>
    <property type="evidence" value="ECO:0007669"/>
    <property type="project" value="TreeGrafter"/>
</dbReference>
<name>A0A5C3N446_9AGAM</name>
<feature type="coiled-coil region" evidence="1">
    <location>
        <begin position="56"/>
        <end position="190"/>
    </location>
</feature>
<dbReference type="GO" id="GO:0000722">
    <property type="term" value="P:telomere maintenance via recombination"/>
    <property type="evidence" value="ECO:0007669"/>
    <property type="project" value="TreeGrafter"/>
</dbReference>
<organism evidence="3 4">
    <name type="scientific">Heliocybe sulcata</name>
    <dbReference type="NCBI Taxonomy" id="5364"/>
    <lineage>
        <taxon>Eukaryota</taxon>
        <taxon>Fungi</taxon>
        <taxon>Dikarya</taxon>
        <taxon>Basidiomycota</taxon>
        <taxon>Agaricomycotina</taxon>
        <taxon>Agaricomycetes</taxon>
        <taxon>Gloeophyllales</taxon>
        <taxon>Gloeophyllaceae</taxon>
        <taxon>Heliocybe</taxon>
    </lineage>
</organism>
<dbReference type="PANTHER" id="PTHR18867">
    <property type="entry name" value="RAD50"/>
    <property type="match status" value="1"/>
</dbReference>
<feature type="region of interest" description="Disordered" evidence="2">
    <location>
        <begin position="1"/>
        <end position="20"/>
    </location>
</feature>
<feature type="compositionally biased region" description="Polar residues" evidence="2">
    <location>
        <begin position="1"/>
        <end position="11"/>
    </location>
</feature>
<dbReference type="GO" id="GO:0051880">
    <property type="term" value="F:G-quadruplex DNA binding"/>
    <property type="evidence" value="ECO:0007669"/>
    <property type="project" value="TreeGrafter"/>
</dbReference>
<dbReference type="Proteomes" id="UP000305948">
    <property type="component" value="Unassembled WGS sequence"/>
</dbReference>
<feature type="region of interest" description="Disordered" evidence="2">
    <location>
        <begin position="256"/>
        <end position="278"/>
    </location>
</feature>
<sequence>MHVQLISQQGSLEAEKRAQEQRLTEREQLIRDLSTKYQIKGYDYSPLEKEKASEFASRINELLRREAIEAEKIQEEVNAKSKEYQERSRQLHADLERLKQMKSSLRSQITTLQTNIASNESQLDASQTINAELRSLATDMDDKKARLDKVKAEIKSNSYDERIAEKTAKVRSMEEQKDALNQELRSLSLQADMRARLDIKRAEHKSKTTEARNILDAHNAKFRALTGVDANAGNMEHAIERVSTEKDREITDLENQSNTANRDLHQAQSTLSASKVQVKTKQDEIRSLHERIQKGLDGEFTSVAAGLVEAPVQLNTLKEDFGSMSATSKVWEMFLRTGRTRKVCKGCNRGLQEHELPGFESYVRSYSRLLNVRYEV</sequence>
<dbReference type="PANTHER" id="PTHR18867:SF12">
    <property type="entry name" value="DNA REPAIR PROTEIN RAD50"/>
    <property type="match status" value="1"/>
</dbReference>
<dbReference type="GO" id="GO:0006302">
    <property type="term" value="P:double-strand break repair"/>
    <property type="evidence" value="ECO:0007669"/>
    <property type="project" value="TreeGrafter"/>
</dbReference>
<dbReference type="GO" id="GO:0003691">
    <property type="term" value="F:double-stranded telomeric DNA binding"/>
    <property type="evidence" value="ECO:0007669"/>
    <property type="project" value="TreeGrafter"/>
</dbReference>
<dbReference type="GO" id="GO:0007004">
    <property type="term" value="P:telomere maintenance via telomerase"/>
    <property type="evidence" value="ECO:0007669"/>
    <property type="project" value="TreeGrafter"/>
</dbReference>